<accession>A0ABS6RYW0</accession>
<sequence length="279" mass="31774">MIVRCWGARGSIPVSGREYLKYGGDTTCIEIRTKNDEIIIVDAGSGIREFGKRMLDEKRTRFNLLFTHAHWDHIMGFPFFRPIYREGTVIDFYGCAFSAGTLQDIISTTMVSPHFPVKFNEIKAEFSYNSICDRSIVIDSVAISSVMLSHPNQGLGYKFVEDGKSFVFITDNELTYKHPGGLDFQDYVGFCKGADVLFHDSEYVEAEYTEKITWGHSVYKDSLRLAIEAGVKQFGLFHHNQNRTDDAEDEIVADCHRIIREQNSPLECLAVYQGLEFTL</sequence>
<evidence type="ECO:0000313" key="2">
    <source>
        <dbReference type="EMBL" id="MBV6341837.1"/>
    </source>
</evidence>
<protein>
    <submittedName>
        <fullName evidence="2">MBL fold metallo-hydrolase</fullName>
    </submittedName>
</protein>
<keyword evidence="3" id="KW-1185">Reference proteome</keyword>
<proteinExistence type="predicted"/>
<dbReference type="PANTHER" id="PTHR42663:SF4">
    <property type="entry name" value="SLL1036 PROTEIN"/>
    <property type="match status" value="1"/>
</dbReference>
<reference evidence="2 3" key="1">
    <citation type="journal article" date="2020" name="J Geophys Res Biogeosci">
        <title>Magnetotaxis as an Adaptation to Enable Bacterial Shuttling of Microbial Sulfur and Sulfur Cycling Across Aquatic Oxic#Anoxic Interfaces.</title>
        <authorList>
            <person name="Li J."/>
            <person name="Liu P."/>
            <person name="Wang J."/>
            <person name="Roberts A.P."/>
            <person name="Pan Y."/>
        </authorList>
    </citation>
    <scope>NUCLEOTIDE SEQUENCE [LARGE SCALE GENOMIC DNA]</scope>
    <source>
        <strain evidence="2 3">MYR-1_YQ</strain>
    </source>
</reference>
<dbReference type="Pfam" id="PF12706">
    <property type="entry name" value="Lactamase_B_2"/>
    <property type="match status" value="1"/>
</dbReference>
<dbReference type="EMBL" id="JABXWD010000156">
    <property type="protein sequence ID" value="MBV6341837.1"/>
    <property type="molecule type" value="Genomic_DNA"/>
</dbReference>
<dbReference type="Gene3D" id="3.60.15.10">
    <property type="entry name" value="Ribonuclease Z/Hydroxyacylglutathione hydrolase-like"/>
    <property type="match status" value="1"/>
</dbReference>
<evidence type="ECO:0000313" key="3">
    <source>
        <dbReference type="Proteomes" id="UP001196980"/>
    </source>
</evidence>
<dbReference type="CDD" id="cd07715">
    <property type="entry name" value="TaR3-like_MBL-fold"/>
    <property type="match status" value="1"/>
</dbReference>
<organism evidence="2 3">
    <name type="scientific">Candidatus Magnetobacterium casense</name>
    <dbReference type="NCBI Taxonomy" id="1455061"/>
    <lineage>
        <taxon>Bacteria</taxon>
        <taxon>Pseudomonadati</taxon>
        <taxon>Nitrospirota</taxon>
        <taxon>Thermodesulfovibrionia</taxon>
        <taxon>Thermodesulfovibrionales</taxon>
        <taxon>Candidatus Magnetobacteriaceae</taxon>
        <taxon>Candidatus Magnetobacterium</taxon>
    </lineage>
</organism>
<dbReference type="RefSeq" id="WP_218252466.1">
    <property type="nucleotide sequence ID" value="NZ_JABXWD010000156.1"/>
</dbReference>
<dbReference type="InterPro" id="IPR001279">
    <property type="entry name" value="Metallo-B-lactamas"/>
</dbReference>
<comment type="caution">
    <text evidence="2">The sequence shown here is derived from an EMBL/GenBank/DDBJ whole genome shotgun (WGS) entry which is preliminary data.</text>
</comment>
<dbReference type="InterPro" id="IPR036866">
    <property type="entry name" value="RibonucZ/Hydroxyglut_hydro"/>
</dbReference>
<name>A0ABS6RYW0_9BACT</name>
<dbReference type="Proteomes" id="UP001196980">
    <property type="component" value="Unassembled WGS sequence"/>
</dbReference>
<gene>
    <name evidence="2" type="ORF">HWQ67_09590</name>
</gene>
<evidence type="ECO:0000259" key="1">
    <source>
        <dbReference type="Pfam" id="PF12706"/>
    </source>
</evidence>
<dbReference type="SUPFAM" id="SSF56281">
    <property type="entry name" value="Metallo-hydrolase/oxidoreductase"/>
    <property type="match status" value="1"/>
</dbReference>
<feature type="domain" description="Metallo-beta-lactamase" evidence="1">
    <location>
        <begin position="39"/>
        <end position="239"/>
    </location>
</feature>
<dbReference type="PANTHER" id="PTHR42663">
    <property type="entry name" value="HYDROLASE C777.06C-RELATED-RELATED"/>
    <property type="match status" value="1"/>
</dbReference>